<evidence type="ECO:0000313" key="6">
    <source>
        <dbReference type="EMBL" id="SDG21255.1"/>
    </source>
</evidence>
<evidence type="ECO:0000256" key="5">
    <source>
        <dbReference type="SAM" id="Phobius"/>
    </source>
</evidence>
<feature type="transmembrane region" description="Helical" evidence="5">
    <location>
        <begin position="7"/>
        <end position="28"/>
    </location>
</feature>
<protein>
    <submittedName>
        <fullName evidence="6">Signal peptidase, endoplasmic reticulum-type</fullName>
    </submittedName>
</protein>
<dbReference type="InterPro" id="IPR019533">
    <property type="entry name" value="Peptidase_S26"/>
</dbReference>
<keyword evidence="3 5" id="KW-1133">Transmembrane helix</keyword>
<evidence type="ECO:0000256" key="1">
    <source>
        <dbReference type="ARBA" id="ARBA00004370"/>
    </source>
</evidence>
<evidence type="ECO:0000256" key="2">
    <source>
        <dbReference type="ARBA" id="ARBA00022692"/>
    </source>
</evidence>
<feature type="transmembrane region" description="Helical" evidence="5">
    <location>
        <begin position="208"/>
        <end position="227"/>
    </location>
</feature>
<dbReference type="GO" id="GO:0016020">
    <property type="term" value="C:membrane"/>
    <property type="evidence" value="ECO:0007669"/>
    <property type="project" value="UniProtKB-SubCell"/>
</dbReference>
<keyword evidence="4 5" id="KW-0472">Membrane</keyword>
<organism evidence="6 7">
    <name type="scientific">Halorientalis regularis</name>
    <dbReference type="NCBI Taxonomy" id="660518"/>
    <lineage>
        <taxon>Archaea</taxon>
        <taxon>Methanobacteriati</taxon>
        <taxon>Methanobacteriota</taxon>
        <taxon>Stenosarchaea group</taxon>
        <taxon>Halobacteria</taxon>
        <taxon>Halobacteriales</taxon>
        <taxon>Haloarculaceae</taxon>
        <taxon>Halorientalis</taxon>
    </lineage>
</organism>
<dbReference type="RefSeq" id="WP_092694940.1">
    <property type="nucleotide sequence ID" value="NZ_FNBK01000018.1"/>
</dbReference>
<evidence type="ECO:0000313" key="7">
    <source>
        <dbReference type="Proteomes" id="UP000199076"/>
    </source>
</evidence>
<evidence type="ECO:0000256" key="4">
    <source>
        <dbReference type="ARBA" id="ARBA00023136"/>
    </source>
</evidence>
<dbReference type="EMBL" id="FNBK01000018">
    <property type="protein sequence ID" value="SDG21255.1"/>
    <property type="molecule type" value="Genomic_DNA"/>
</dbReference>
<dbReference type="SUPFAM" id="SSF51306">
    <property type="entry name" value="LexA/Signal peptidase"/>
    <property type="match status" value="1"/>
</dbReference>
<evidence type="ECO:0000256" key="3">
    <source>
        <dbReference type="ARBA" id="ARBA00022989"/>
    </source>
</evidence>
<feature type="transmembrane region" description="Helical" evidence="5">
    <location>
        <begin position="337"/>
        <end position="359"/>
    </location>
</feature>
<comment type="subcellular location">
    <subcellularLocation>
        <location evidence="1">Membrane</location>
    </subcellularLocation>
</comment>
<dbReference type="InterPro" id="IPR036286">
    <property type="entry name" value="LexA/Signal_pep-like_sf"/>
</dbReference>
<dbReference type="OrthoDB" id="50404at2157"/>
<keyword evidence="7" id="KW-1185">Reference proteome</keyword>
<dbReference type="InterPro" id="IPR001733">
    <property type="entry name" value="Peptidase_S26B"/>
</dbReference>
<keyword evidence="2 5" id="KW-0812">Transmembrane</keyword>
<reference evidence="7" key="1">
    <citation type="submission" date="2016-10" db="EMBL/GenBank/DDBJ databases">
        <authorList>
            <person name="Varghese N."/>
            <person name="Submissions S."/>
        </authorList>
    </citation>
    <scope>NUCLEOTIDE SEQUENCE [LARGE SCALE GENOMIC DNA]</scope>
    <source>
        <strain evidence="7">IBRC-M 10760</strain>
    </source>
</reference>
<dbReference type="NCBIfam" id="TIGR02228">
    <property type="entry name" value="sigpep_I_arch"/>
    <property type="match status" value="1"/>
</dbReference>
<name>A0A1G7SDU9_9EURY</name>
<dbReference type="GO" id="GO:0006465">
    <property type="term" value="P:signal peptide processing"/>
    <property type="evidence" value="ECO:0007669"/>
    <property type="project" value="InterPro"/>
</dbReference>
<dbReference type="AlphaFoldDB" id="A0A1G7SDU9"/>
<dbReference type="Proteomes" id="UP000199076">
    <property type="component" value="Unassembled WGS sequence"/>
</dbReference>
<dbReference type="STRING" id="660518.SAMN05216218_11831"/>
<gene>
    <name evidence="6" type="ORF">SAMN05216218_11831</name>
</gene>
<feature type="transmembrane region" description="Helical" evidence="5">
    <location>
        <begin position="167"/>
        <end position="187"/>
    </location>
</feature>
<dbReference type="GO" id="GO:0004252">
    <property type="term" value="F:serine-type endopeptidase activity"/>
    <property type="evidence" value="ECO:0007669"/>
    <property type="project" value="InterPro"/>
</dbReference>
<sequence length="380" mass="39879">MARGWGLGTVIEAAVVVAIVAVVAGQLLGQPVLLGYVTSGSMAPTMETGDGFVAIPAAVAGEVEEGDVIVFQAESLHGGGLTTHRVVDVTDRGYITKGDANPFTDQDNDEPPVKDAQIVATAWQPGGGVLVIPELGTVVMGTQSVIQSVQRRAAAALGTRSLLGVQGLAYLLFALSIVAYVLDVWLGGSSDRRRDRQRERDSGTSARLLVAIFAAVIVLAATAAMVVPAGSQEFGVVSAESDAPGPRVIEQGTSESVDYPVSNGGLVPIVSYFEGDSERVSVEPTELRVPARESVNATLTLSAPPETGYYRQYLVEHRYLAILPQSTIRALYEVHPWLPIAVIDGLLGGSFYVVGIALAGTGRIRSRSRETPGGVFDRLG</sequence>
<proteinExistence type="predicted"/>
<dbReference type="CDD" id="cd06530">
    <property type="entry name" value="S26_SPase_I"/>
    <property type="match status" value="1"/>
</dbReference>
<accession>A0A1G7SDU9</accession>